<dbReference type="EC" id="2.4.1.-" evidence="9"/>
<reference evidence="10 11" key="1">
    <citation type="journal article" date="2008" name="Nature">
        <title>The Trichoplax genome and the nature of placozoans.</title>
        <authorList>
            <person name="Srivastava M."/>
            <person name="Begovic E."/>
            <person name="Chapman J."/>
            <person name="Putnam N.H."/>
            <person name="Hellsten U."/>
            <person name="Kawashima T."/>
            <person name="Kuo A."/>
            <person name="Mitros T."/>
            <person name="Salamov A."/>
            <person name="Carpenter M.L."/>
            <person name="Signorovitch A.Y."/>
            <person name="Moreno M.A."/>
            <person name="Kamm K."/>
            <person name="Grimwood J."/>
            <person name="Schmutz J."/>
            <person name="Shapiro H."/>
            <person name="Grigoriev I.V."/>
            <person name="Buss L.W."/>
            <person name="Schierwater B."/>
            <person name="Dellaporta S.L."/>
            <person name="Rokhsar D.S."/>
        </authorList>
    </citation>
    <scope>NUCLEOTIDE SEQUENCE [LARGE SCALE GENOMIC DNA]</scope>
    <source>
        <strain evidence="10 11">Grell-BS-1999</strain>
    </source>
</reference>
<dbReference type="Pfam" id="PF05679">
    <property type="entry name" value="CHGN"/>
    <property type="match status" value="1"/>
</dbReference>
<keyword evidence="8" id="KW-0472">Membrane</keyword>
<evidence type="ECO:0000256" key="8">
    <source>
        <dbReference type="ARBA" id="ARBA00023136"/>
    </source>
</evidence>
<keyword evidence="3 9" id="KW-0808">Transferase</keyword>
<accession>B3SB83</accession>
<comment type="subcellular location">
    <subcellularLocation>
        <location evidence="1 9">Golgi apparatus</location>
        <location evidence="1 9">Golgi stack membrane</location>
        <topology evidence="1 9">Single-pass type II membrane protein</topology>
    </subcellularLocation>
</comment>
<dbReference type="eggNOG" id="KOG3588">
    <property type="taxonomic scope" value="Eukaryota"/>
</dbReference>
<evidence type="ECO:0000256" key="9">
    <source>
        <dbReference type="RuleBase" id="RU364016"/>
    </source>
</evidence>
<dbReference type="RefSeq" id="XP_002117504.1">
    <property type="nucleotide sequence ID" value="XM_002117468.1"/>
</dbReference>
<dbReference type="SUPFAM" id="SSF53448">
    <property type="entry name" value="Nucleotide-diphospho-sugar transferases"/>
    <property type="match status" value="1"/>
</dbReference>
<keyword evidence="11" id="KW-1185">Reference proteome</keyword>
<dbReference type="OrthoDB" id="5971499at2759"/>
<dbReference type="EMBL" id="DS985263">
    <property type="protein sequence ID" value="EDV20120.1"/>
    <property type="molecule type" value="Genomic_DNA"/>
</dbReference>
<feature type="non-terminal residue" evidence="10">
    <location>
        <position position="205"/>
    </location>
</feature>
<keyword evidence="4" id="KW-0812">Transmembrane</keyword>
<comment type="similarity">
    <text evidence="2 9">Belongs to the chondroitin N-acetylgalactosaminyltransferase family.</text>
</comment>
<organism evidence="10 11">
    <name type="scientific">Trichoplax adhaerens</name>
    <name type="common">Trichoplax reptans</name>
    <dbReference type="NCBI Taxonomy" id="10228"/>
    <lineage>
        <taxon>Eukaryota</taxon>
        <taxon>Metazoa</taxon>
        <taxon>Placozoa</taxon>
        <taxon>Uniplacotomia</taxon>
        <taxon>Trichoplacea</taxon>
        <taxon>Trichoplacidae</taxon>
        <taxon>Trichoplax</taxon>
    </lineage>
</organism>
<dbReference type="AlphaFoldDB" id="B3SB83"/>
<dbReference type="GO" id="GO:0008376">
    <property type="term" value="F:acetylgalactosaminyltransferase activity"/>
    <property type="evidence" value="ECO:0007669"/>
    <property type="project" value="InterPro"/>
</dbReference>
<evidence type="ECO:0000313" key="10">
    <source>
        <dbReference type="EMBL" id="EDV20120.1"/>
    </source>
</evidence>
<dbReference type="OMA" id="GIMAYYK"/>
<evidence type="ECO:0000256" key="3">
    <source>
        <dbReference type="ARBA" id="ARBA00022679"/>
    </source>
</evidence>
<dbReference type="InterPro" id="IPR029044">
    <property type="entry name" value="Nucleotide-diphossugar_trans"/>
</dbReference>
<gene>
    <name evidence="10" type="ORF">TRIADDRAFT_16883</name>
</gene>
<keyword evidence="5 9" id="KW-0735">Signal-anchor</keyword>
<dbReference type="Gene3D" id="3.90.550.10">
    <property type="entry name" value="Spore Coat Polysaccharide Biosynthesis Protein SpsA, Chain A"/>
    <property type="match status" value="1"/>
</dbReference>
<dbReference type="Proteomes" id="UP000009022">
    <property type="component" value="Unassembled WGS sequence"/>
</dbReference>
<dbReference type="PhylomeDB" id="B3SB83"/>
<dbReference type="PANTHER" id="PTHR12369:SF5">
    <property type="entry name" value="HEXOSYLTRANSFERASE"/>
    <property type="match status" value="1"/>
</dbReference>
<dbReference type="GO" id="GO:0032580">
    <property type="term" value="C:Golgi cisterna membrane"/>
    <property type="evidence" value="ECO:0007669"/>
    <property type="project" value="UniProtKB-SubCell"/>
</dbReference>
<name>B3SB83_TRIAD</name>
<dbReference type="GeneID" id="6758716"/>
<evidence type="ECO:0000256" key="7">
    <source>
        <dbReference type="ARBA" id="ARBA00023034"/>
    </source>
</evidence>
<dbReference type="KEGG" id="tad:TRIADDRAFT_16883"/>
<dbReference type="HOGENOM" id="CLU_078350_0_0_1"/>
<evidence type="ECO:0000256" key="1">
    <source>
        <dbReference type="ARBA" id="ARBA00004447"/>
    </source>
</evidence>
<evidence type="ECO:0000256" key="5">
    <source>
        <dbReference type="ARBA" id="ARBA00022968"/>
    </source>
</evidence>
<proteinExistence type="inferred from homology"/>
<evidence type="ECO:0000313" key="11">
    <source>
        <dbReference type="Proteomes" id="UP000009022"/>
    </source>
</evidence>
<keyword evidence="7 9" id="KW-0333">Golgi apparatus</keyword>
<dbReference type="CTD" id="6758716"/>
<dbReference type="InterPro" id="IPR051227">
    <property type="entry name" value="CS_glycosyltransferase"/>
</dbReference>
<evidence type="ECO:0000256" key="2">
    <source>
        <dbReference type="ARBA" id="ARBA00009239"/>
    </source>
</evidence>
<keyword evidence="6" id="KW-1133">Transmembrane helix</keyword>
<evidence type="ECO:0000256" key="6">
    <source>
        <dbReference type="ARBA" id="ARBA00022989"/>
    </source>
</evidence>
<dbReference type="PANTHER" id="PTHR12369">
    <property type="entry name" value="CHONDROITIN SYNTHASE"/>
    <property type="match status" value="1"/>
</dbReference>
<sequence length="205" mass="24174">VHICLAVKGQSRWVRYFIKELSNFYLQTGDKHFSVIIADFGRDSNENLDVLKELKASPLQNYKVIPMYKDYQNFSKTIGMDTAIRSIDDPESIVLQYDLHINFPHDLLDNIRKRCIRKRSVYMPIIVRLYCGHNLSNPNGFYERDGFGIMAYYKGDYDALGGMEVEKFKFKWGGEDSEMADRILKHQMEIERLCHPGMFHFFHRK</sequence>
<protein>
    <recommendedName>
        <fullName evidence="9">Hexosyltransferase</fullName>
        <ecNumber evidence="9">2.4.1.-</ecNumber>
    </recommendedName>
</protein>
<dbReference type="InParanoid" id="B3SB83"/>
<dbReference type="InterPro" id="IPR008428">
    <property type="entry name" value="Chond_GalNAc"/>
</dbReference>
<evidence type="ECO:0000256" key="4">
    <source>
        <dbReference type="ARBA" id="ARBA00022692"/>
    </source>
</evidence>
<feature type="non-terminal residue" evidence="10">
    <location>
        <position position="1"/>
    </location>
</feature>